<protein>
    <submittedName>
        <fullName evidence="5">Catabolite control protein A</fullName>
    </submittedName>
</protein>
<dbReference type="Pfam" id="PF00356">
    <property type="entry name" value="LacI"/>
    <property type="match status" value="1"/>
</dbReference>
<dbReference type="KEGG" id="mgg:MPLG2_1333"/>
<organism evidence="5 6">
    <name type="scientific">Micropruina glycogenica</name>
    <dbReference type="NCBI Taxonomy" id="75385"/>
    <lineage>
        <taxon>Bacteria</taxon>
        <taxon>Bacillati</taxon>
        <taxon>Actinomycetota</taxon>
        <taxon>Actinomycetes</taxon>
        <taxon>Propionibacteriales</taxon>
        <taxon>Nocardioidaceae</taxon>
        <taxon>Micropruina</taxon>
    </lineage>
</organism>
<evidence type="ECO:0000256" key="3">
    <source>
        <dbReference type="ARBA" id="ARBA00023163"/>
    </source>
</evidence>
<dbReference type="InterPro" id="IPR028082">
    <property type="entry name" value="Peripla_BP_I"/>
</dbReference>
<keyword evidence="6" id="KW-1185">Reference proteome</keyword>
<keyword evidence="2" id="KW-0238">DNA-binding</keyword>
<evidence type="ECO:0000256" key="2">
    <source>
        <dbReference type="ARBA" id="ARBA00023125"/>
    </source>
</evidence>
<dbReference type="PROSITE" id="PS50932">
    <property type="entry name" value="HTH_LACI_2"/>
    <property type="match status" value="1"/>
</dbReference>
<gene>
    <name evidence="5" type="primary">ccpA</name>
    <name evidence="5" type="ORF">MPLG2_1333</name>
</gene>
<dbReference type="CDD" id="cd06267">
    <property type="entry name" value="PBP1_LacI_sugar_binding-like"/>
    <property type="match status" value="1"/>
</dbReference>
<dbReference type="PANTHER" id="PTHR30146">
    <property type="entry name" value="LACI-RELATED TRANSCRIPTIONAL REPRESSOR"/>
    <property type="match status" value="1"/>
</dbReference>
<dbReference type="OrthoDB" id="3324394at2"/>
<dbReference type="RefSeq" id="WP_105185379.1">
    <property type="nucleotide sequence ID" value="NZ_BAAAGO010000018.1"/>
</dbReference>
<evidence type="ECO:0000259" key="4">
    <source>
        <dbReference type="PROSITE" id="PS50932"/>
    </source>
</evidence>
<feature type="domain" description="HTH lacI-type" evidence="4">
    <location>
        <begin position="11"/>
        <end position="65"/>
    </location>
</feature>
<evidence type="ECO:0000256" key="1">
    <source>
        <dbReference type="ARBA" id="ARBA00023015"/>
    </source>
</evidence>
<accession>A0A2N9JFR3</accession>
<dbReference type="Pfam" id="PF13377">
    <property type="entry name" value="Peripla_BP_3"/>
    <property type="match status" value="1"/>
</dbReference>
<dbReference type="SUPFAM" id="SSF47413">
    <property type="entry name" value="lambda repressor-like DNA-binding domains"/>
    <property type="match status" value="1"/>
</dbReference>
<dbReference type="InterPro" id="IPR010982">
    <property type="entry name" value="Lambda_DNA-bd_dom_sf"/>
</dbReference>
<dbReference type="CDD" id="cd01392">
    <property type="entry name" value="HTH_LacI"/>
    <property type="match status" value="1"/>
</dbReference>
<evidence type="ECO:0000313" key="6">
    <source>
        <dbReference type="Proteomes" id="UP000238164"/>
    </source>
</evidence>
<dbReference type="AlphaFoldDB" id="A0A2N9JFR3"/>
<dbReference type="GO" id="GO:0000976">
    <property type="term" value="F:transcription cis-regulatory region binding"/>
    <property type="evidence" value="ECO:0007669"/>
    <property type="project" value="TreeGrafter"/>
</dbReference>
<dbReference type="SMART" id="SM00354">
    <property type="entry name" value="HTH_LACI"/>
    <property type="match status" value="1"/>
</dbReference>
<dbReference type="SUPFAM" id="SSF53822">
    <property type="entry name" value="Periplasmic binding protein-like I"/>
    <property type="match status" value="1"/>
</dbReference>
<sequence>MTSTNRPGRRVTINDIAKRAGVSIGAVSFALNGRKGVSDETRERVLRVAEELNWAPASAARSLAEAKTNTYGLVLARDPQTLSIEPFYMRFLAGVEAELSKRATGLLLQVVGSPEDDLETLKRWRAERRVDGVLLVDIAVDDPRVAWCSEPGGLPAVVVGDPAMAGRLSCVWTDDVTSMREAVAHLAALGHRRIGRVAGIRAFMHTRIRDSAFLAVTQQLGVEAQLLRADYGPESGRLATEAALRATDRPTALIYDNDVMAVAGLGVAHELGLAVPGDVSIIAWDDSVLCEHTYPSLTALSHDVLAFGSHAARRLTELISGGTPAHYLDSAPTLAVRSSTGPVAVQTAPHH</sequence>
<dbReference type="Proteomes" id="UP000238164">
    <property type="component" value="Chromosome 1"/>
</dbReference>
<dbReference type="PANTHER" id="PTHR30146:SF155">
    <property type="entry name" value="ALANINE RACEMASE"/>
    <property type="match status" value="1"/>
</dbReference>
<name>A0A2N9JFR3_9ACTN</name>
<keyword evidence="3" id="KW-0804">Transcription</keyword>
<dbReference type="InterPro" id="IPR046335">
    <property type="entry name" value="LacI/GalR-like_sensor"/>
</dbReference>
<dbReference type="GO" id="GO:0003700">
    <property type="term" value="F:DNA-binding transcription factor activity"/>
    <property type="evidence" value="ECO:0007669"/>
    <property type="project" value="TreeGrafter"/>
</dbReference>
<keyword evidence="1" id="KW-0805">Transcription regulation</keyword>
<dbReference type="PROSITE" id="PS00356">
    <property type="entry name" value="HTH_LACI_1"/>
    <property type="match status" value="1"/>
</dbReference>
<dbReference type="Gene3D" id="1.10.260.40">
    <property type="entry name" value="lambda repressor-like DNA-binding domains"/>
    <property type="match status" value="1"/>
</dbReference>
<evidence type="ECO:0000313" key="5">
    <source>
        <dbReference type="EMBL" id="SPD86369.1"/>
    </source>
</evidence>
<reference evidence="5 6" key="1">
    <citation type="submission" date="2018-02" db="EMBL/GenBank/DDBJ databases">
        <authorList>
            <person name="Cohen D.B."/>
            <person name="Kent A.D."/>
        </authorList>
    </citation>
    <scope>NUCLEOTIDE SEQUENCE [LARGE SCALE GENOMIC DNA]</scope>
    <source>
        <strain evidence="5">1</strain>
    </source>
</reference>
<proteinExistence type="predicted"/>
<dbReference type="Gene3D" id="3.40.50.2300">
    <property type="match status" value="2"/>
</dbReference>
<dbReference type="InterPro" id="IPR000843">
    <property type="entry name" value="HTH_LacI"/>
</dbReference>
<dbReference type="EMBL" id="LT985188">
    <property type="protein sequence ID" value="SPD86369.1"/>
    <property type="molecule type" value="Genomic_DNA"/>
</dbReference>